<evidence type="ECO:0000256" key="2">
    <source>
        <dbReference type="ARBA" id="ARBA00022771"/>
    </source>
</evidence>
<dbReference type="PROSITE" id="PS51800">
    <property type="entry name" value="ZF_CHHC_U11_48K"/>
    <property type="match status" value="2"/>
</dbReference>
<accession>A0ABN7BD51</accession>
<dbReference type="InterPro" id="IPR051591">
    <property type="entry name" value="UPF0224_FAM112_RNA_Proc"/>
</dbReference>
<dbReference type="InterPro" id="IPR022776">
    <property type="entry name" value="TRM13/UPF0224_CHHC_Znf_dom"/>
</dbReference>
<dbReference type="InterPro" id="IPR036236">
    <property type="entry name" value="Znf_C2H2_sf"/>
</dbReference>
<evidence type="ECO:0000313" key="6">
    <source>
        <dbReference type="Proteomes" id="UP001307889"/>
    </source>
</evidence>
<dbReference type="PANTHER" id="PTHR21402:SF5">
    <property type="entry name" value="GAMETOCYTE SPECIFIC FACTOR 1"/>
    <property type="match status" value="1"/>
</dbReference>
<sequence length="125" mass="14019">MEKPKGGFIKRTAPIVGGIPGFYVHTVEGVDVVVCPFNRAHMLKASRLQYHLVKCAKSQPAGSLIQCPFNAKEFVPVSEFTEHLTFCEGRKQVSQRLVQLGPTDSFCVKHVPISQDCPYEQDEQW</sequence>
<dbReference type="SUPFAM" id="SSF57667">
    <property type="entry name" value="beta-beta-alpha zinc fingers"/>
    <property type="match status" value="1"/>
</dbReference>
<reference evidence="5 6" key="1">
    <citation type="submission" date="2023-09" db="EMBL/GenBank/DDBJ databases">
        <title>Nesidiocoris tenuis whole genome shotgun sequence.</title>
        <authorList>
            <person name="Shibata T."/>
            <person name="Shimoda M."/>
            <person name="Kobayashi T."/>
            <person name="Uehara T."/>
        </authorList>
    </citation>
    <scope>NUCLEOTIDE SEQUENCE [LARGE SCALE GENOMIC DNA]</scope>
    <source>
        <strain evidence="5 6">Japan</strain>
    </source>
</reference>
<dbReference type="PANTHER" id="PTHR21402">
    <property type="entry name" value="GAMETOCYTE SPECIFIC FACTOR 1-RELATED"/>
    <property type="match status" value="1"/>
</dbReference>
<feature type="domain" description="CHHC U11-48K-type" evidence="4">
    <location>
        <begin position="64"/>
        <end position="91"/>
    </location>
</feature>
<organism evidence="5 6">
    <name type="scientific">Nesidiocoris tenuis</name>
    <dbReference type="NCBI Taxonomy" id="355587"/>
    <lineage>
        <taxon>Eukaryota</taxon>
        <taxon>Metazoa</taxon>
        <taxon>Ecdysozoa</taxon>
        <taxon>Arthropoda</taxon>
        <taxon>Hexapoda</taxon>
        <taxon>Insecta</taxon>
        <taxon>Pterygota</taxon>
        <taxon>Neoptera</taxon>
        <taxon>Paraneoptera</taxon>
        <taxon>Hemiptera</taxon>
        <taxon>Heteroptera</taxon>
        <taxon>Panheteroptera</taxon>
        <taxon>Cimicomorpha</taxon>
        <taxon>Miridae</taxon>
        <taxon>Dicyphina</taxon>
        <taxon>Nesidiocoris</taxon>
    </lineage>
</organism>
<dbReference type="EMBL" id="AP028922">
    <property type="protein sequence ID" value="BET02297.1"/>
    <property type="molecule type" value="Genomic_DNA"/>
</dbReference>
<gene>
    <name evidence="5" type="ORF">NTJ_15115</name>
</gene>
<name>A0ABN7BD51_9HEMI</name>
<keyword evidence="1" id="KW-0479">Metal-binding</keyword>
<evidence type="ECO:0000259" key="4">
    <source>
        <dbReference type="PROSITE" id="PS51800"/>
    </source>
</evidence>
<proteinExistence type="predicted"/>
<evidence type="ECO:0000256" key="1">
    <source>
        <dbReference type="ARBA" id="ARBA00022723"/>
    </source>
</evidence>
<protein>
    <submittedName>
        <fullName evidence="5">Gametocyte specific factor 1</fullName>
    </submittedName>
</protein>
<feature type="domain" description="CHHC U11-48K-type" evidence="4">
    <location>
        <begin position="32"/>
        <end position="59"/>
    </location>
</feature>
<evidence type="ECO:0000256" key="3">
    <source>
        <dbReference type="ARBA" id="ARBA00022833"/>
    </source>
</evidence>
<keyword evidence="3" id="KW-0862">Zinc</keyword>
<dbReference type="Proteomes" id="UP001307889">
    <property type="component" value="Chromosome 14"/>
</dbReference>
<evidence type="ECO:0000313" key="5">
    <source>
        <dbReference type="EMBL" id="BET02297.1"/>
    </source>
</evidence>
<keyword evidence="6" id="KW-1185">Reference proteome</keyword>
<dbReference type="Pfam" id="PF05253">
    <property type="entry name" value="zf-U11-48K"/>
    <property type="match status" value="2"/>
</dbReference>
<keyword evidence="2" id="KW-0863">Zinc-finger</keyword>